<reference evidence="1 2" key="1">
    <citation type="submission" date="2018-10" db="EMBL/GenBank/DDBJ databases">
        <title>An updated phylogeny of the Alphaproteobacteria reveals that the parasitic Rickettsiales and Holosporales have independent origins.</title>
        <authorList>
            <person name="Munoz-Gomez S.A."/>
            <person name="Hess S."/>
            <person name="Burger G."/>
            <person name="Lang B.F."/>
            <person name="Susko E."/>
            <person name="Slamovits C.H."/>
            <person name="Roger A.J."/>
        </authorList>
    </citation>
    <scope>NUCLEOTIDE SEQUENCE [LARGE SCALE GENOMIC DNA]</scope>
    <source>
        <strain evidence="1">HOLO01</strain>
    </source>
</reference>
<proteinExistence type="predicted"/>
<accession>A0A4V2E005</accession>
<evidence type="ECO:0000313" key="1">
    <source>
        <dbReference type="EMBL" id="RZI46877.1"/>
    </source>
</evidence>
<protein>
    <recommendedName>
        <fullName evidence="3">COQ9 family protein</fullName>
    </recommendedName>
</protein>
<organism evidence="1 2">
    <name type="scientific">Candidatus Finniella inopinata</name>
    <dbReference type="NCBI Taxonomy" id="1696036"/>
    <lineage>
        <taxon>Bacteria</taxon>
        <taxon>Pseudomonadati</taxon>
        <taxon>Pseudomonadota</taxon>
        <taxon>Alphaproteobacteria</taxon>
        <taxon>Holosporales</taxon>
        <taxon>Candidatus Paracaedibacteraceae</taxon>
        <taxon>Candidatus Finniella</taxon>
    </lineage>
</organism>
<keyword evidence="2" id="KW-1185">Reference proteome</keyword>
<sequence length="179" mass="20322">MQTLIIQKAWELLETEGLSGLTPERLAAYCQASNNDIRDLCPTPLSILLLLWDNVVDQAALSTVPDGPHDYLFESIMTVLDVLQPHQRAVKRLLDDLMLAPCWVKDIIPYALKWSRQTLQHAGLVTSDLLGALKIHAFALFFLYILRIWSTDESSGFDFTMTKLNHGLSKILEYNSFLF</sequence>
<evidence type="ECO:0000313" key="2">
    <source>
        <dbReference type="Proteomes" id="UP000293550"/>
    </source>
</evidence>
<dbReference type="Gene3D" id="1.10.357.10">
    <property type="entry name" value="Tetracycline Repressor, domain 2"/>
    <property type="match status" value="1"/>
</dbReference>
<dbReference type="OrthoDB" id="7828598at2"/>
<dbReference type="AlphaFoldDB" id="A0A4V2E005"/>
<evidence type="ECO:0008006" key="3">
    <source>
        <dbReference type="Google" id="ProtNLM"/>
    </source>
</evidence>
<comment type="caution">
    <text evidence="1">The sequence shown here is derived from an EMBL/GenBank/DDBJ whole genome shotgun (WGS) entry which is preliminary data.</text>
</comment>
<dbReference type="EMBL" id="SCFB01000002">
    <property type="protein sequence ID" value="RZI46877.1"/>
    <property type="molecule type" value="Genomic_DNA"/>
</dbReference>
<dbReference type="RefSeq" id="WP_130153348.1">
    <property type="nucleotide sequence ID" value="NZ_SCFB01000002.1"/>
</dbReference>
<dbReference type="Proteomes" id="UP000293550">
    <property type="component" value="Unassembled WGS sequence"/>
</dbReference>
<name>A0A4V2E005_9PROT</name>
<gene>
    <name evidence="1" type="ORF">EQU50_01245</name>
</gene>